<keyword evidence="2" id="KW-0812">Transmembrane</keyword>
<keyword evidence="4" id="KW-1185">Reference proteome</keyword>
<gene>
    <name evidence="3" type="ORF">E0Z10_g8652</name>
</gene>
<dbReference type="AlphaFoldDB" id="A0A4Z0YAR5"/>
<protein>
    <submittedName>
        <fullName evidence="3">Uncharacterized protein</fullName>
    </submittedName>
</protein>
<dbReference type="STRING" id="37992.A0A4Z0YAR5"/>
<dbReference type="OrthoDB" id="5322539at2759"/>
<evidence type="ECO:0000313" key="4">
    <source>
        <dbReference type="Proteomes" id="UP000297716"/>
    </source>
</evidence>
<evidence type="ECO:0000313" key="3">
    <source>
        <dbReference type="EMBL" id="TGJ80107.1"/>
    </source>
</evidence>
<proteinExistence type="predicted"/>
<feature type="compositionally biased region" description="Polar residues" evidence="1">
    <location>
        <begin position="438"/>
        <end position="449"/>
    </location>
</feature>
<name>A0A4Z0YAR5_9PEZI</name>
<evidence type="ECO:0000256" key="1">
    <source>
        <dbReference type="SAM" id="MobiDB-lite"/>
    </source>
</evidence>
<dbReference type="EMBL" id="SKBN01000241">
    <property type="protein sequence ID" value="TGJ80107.1"/>
    <property type="molecule type" value="Genomic_DNA"/>
</dbReference>
<feature type="transmembrane region" description="Helical" evidence="2">
    <location>
        <begin position="344"/>
        <end position="368"/>
    </location>
</feature>
<evidence type="ECO:0000256" key="2">
    <source>
        <dbReference type="SAM" id="Phobius"/>
    </source>
</evidence>
<dbReference type="PANTHER" id="PTHR35041">
    <property type="entry name" value="MEDIATOR OF RNA POLYMERASE II TRANSCRIPTION SUBUNIT 1"/>
    <property type="match status" value="1"/>
</dbReference>
<accession>A0A4Z0YAR5</accession>
<dbReference type="PANTHER" id="PTHR35041:SF6">
    <property type="entry name" value="FORMYLMETHIONINE DEFORMYLASE-LIKE PROTEIN-RELATED"/>
    <property type="match status" value="1"/>
</dbReference>
<organism evidence="3 4">
    <name type="scientific">Xylaria hypoxylon</name>
    <dbReference type="NCBI Taxonomy" id="37992"/>
    <lineage>
        <taxon>Eukaryota</taxon>
        <taxon>Fungi</taxon>
        <taxon>Dikarya</taxon>
        <taxon>Ascomycota</taxon>
        <taxon>Pezizomycotina</taxon>
        <taxon>Sordariomycetes</taxon>
        <taxon>Xylariomycetidae</taxon>
        <taxon>Xylariales</taxon>
        <taxon>Xylariaceae</taxon>
        <taxon>Xylaria</taxon>
    </lineage>
</organism>
<comment type="caution">
    <text evidence="3">The sequence shown here is derived from an EMBL/GenBank/DDBJ whole genome shotgun (WGS) entry which is preliminary data.</text>
</comment>
<reference evidence="3 4" key="1">
    <citation type="submission" date="2019-03" db="EMBL/GenBank/DDBJ databases">
        <title>Draft genome sequence of Xylaria hypoxylon DSM 108379, a ubiquitous saprotrophic-parasitic fungi on hardwood.</title>
        <authorList>
            <person name="Buettner E."/>
            <person name="Leonhardt S."/>
            <person name="Gebauer A.M."/>
            <person name="Liers C."/>
            <person name="Hofrichter M."/>
            <person name="Kellner H."/>
        </authorList>
    </citation>
    <scope>NUCLEOTIDE SEQUENCE [LARGE SCALE GENOMIC DNA]</scope>
    <source>
        <strain evidence="3 4">DSM 108379</strain>
    </source>
</reference>
<keyword evidence="2" id="KW-1133">Transmembrane helix</keyword>
<sequence>MHTRKANTLEEIDAMFSILSNAFAFRRGSVWWKHPTLQLTALIAWLLPIAFTIPPASISVKVAEVMTSAVEPVPNFDFASFRYVAEMPMKFSAYYLYNGPSTEVQKVANTVKDNYAYFETGSVQTSFLVAVMPSLFDRFSDVADILCDRWEYGTKDQPLGPGNMTFLQCDLHNSSYHTGFNYESGRQSIAIQTDRMEIVSTMKRLSYTAIADAFFQIIKGSVTDDGNLLNVDTNIRSTVLVDTPELSFLSSQHARSRFESISTVQMDLWEMNNSSGQSLSSSPYTTNPHKSLQNVMEEMFQNITISLISSELLQPNITSEFAPPMTTVNTTTYRPMYQYSSRQLWIAYGVAIAASAVAALLGSLAIFFNDASYSNNFSSVYRTAYTSELGVVMQVEDMKATDPLPRYLAKAALYITNPNSTARPVPGDKQWMTVATRADSSSETLRQPGTETTESEDSETRVADHCDAGSYLRLDHLVDAVI</sequence>
<feature type="region of interest" description="Disordered" evidence="1">
    <location>
        <begin position="436"/>
        <end position="463"/>
    </location>
</feature>
<keyword evidence="2" id="KW-0472">Membrane</keyword>
<dbReference type="Proteomes" id="UP000297716">
    <property type="component" value="Unassembled WGS sequence"/>
</dbReference>